<keyword evidence="3" id="KW-1185">Reference proteome</keyword>
<feature type="region of interest" description="Disordered" evidence="1">
    <location>
        <begin position="175"/>
        <end position="208"/>
    </location>
</feature>
<comment type="caution">
    <text evidence="2">The sequence shown here is derived from an EMBL/GenBank/DDBJ whole genome shotgun (WGS) entry which is preliminary data.</text>
</comment>
<feature type="region of interest" description="Disordered" evidence="1">
    <location>
        <begin position="16"/>
        <end position="65"/>
    </location>
</feature>
<name>A0A444XRA0_ARAHY</name>
<gene>
    <name evidence="2" type="ORF">Ahy_B09g098417</name>
</gene>
<evidence type="ECO:0000256" key="1">
    <source>
        <dbReference type="SAM" id="MobiDB-lite"/>
    </source>
</evidence>
<dbReference type="AlphaFoldDB" id="A0A444XRA0"/>
<protein>
    <submittedName>
        <fullName evidence="2">Uncharacterized protein</fullName>
    </submittedName>
</protein>
<dbReference type="Proteomes" id="UP000289738">
    <property type="component" value="Chromosome B09"/>
</dbReference>
<feature type="compositionally biased region" description="Pro residues" evidence="1">
    <location>
        <begin position="50"/>
        <end position="63"/>
    </location>
</feature>
<proteinExistence type="predicted"/>
<sequence>MNSSWDCIKELEKRWREEESSPCYNEPNPSPSPPLYEYQTKGYERYPIHNPQPPNPQAPPYTPPWNQNVYTPCYQPYKPHPYTPPQYLHSHDTPSNYTTFLPTFEPSFPPQYEVFQPLPQEEQDLQAFFQEQEGFRRTQGEFVATIAEALNRLASLRSSNQDIPLEECGGATKKCSKEEENMEPQRKEEGLEQELQQEEEGRACETEEVNGELREFDQEVDCIINDFLSTLVNPLNDLEEPSTLEFERDKEELKKDGEEEVITQEVEAIVQELNRITPPQGQIEWVTISSMSSIGPYQFALLETDYQLKVLLGVLNGQGLDVGCQRNSRHRWCKVRFGGVQHSSGYFKGAWRGYSSKDASEGQQEDDRETKVWDPGIHDYNQQFWIQINCLRLLESLMYFVWDPGGFLKNKHGWQLKDEWKHKPP</sequence>
<evidence type="ECO:0000313" key="2">
    <source>
        <dbReference type="EMBL" id="RYQ92232.1"/>
    </source>
</evidence>
<organism evidence="2 3">
    <name type="scientific">Arachis hypogaea</name>
    <name type="common">Peanut</name>
    <dbReference type="NCBI Taxonomy" id="3818"/>
    <lineage>
        <taxon>Eukaryota</taxon>
        <taxon>Viridiplantae</taxon>
        <taxon>Streptophyta</taxon>
        <taxon>Embryophyta</taxon>
        <taxon>Tracheophyta</taxon>
        <taxon>Spermatophyta</taxon>
        <taxon>Magnoliopsida</taxon>
        <taxon>eudicotyledons</taxon>
        <taxon>Gunneridae</taxon>
        <taxon>Pentapetalae</taxon>
        <taxon>rosids</taxon>
        <taxon>fabids</taxon>
        <taxon>Fabales</taxon>
        <taxon>Fabaceae</taxon>
        <taxon>Papilionoideae</taxon>
        <taxon>50 kb inversion clade</taxon>
        <taxon>dalbergioids sensu lato</taxon>
        <taxon>Dalbergieae</taxon>
        <taxon>Pterocarpus clade</taxon>
        <taxon>Arachis</taxon>
    </lineage>
</organism>
<feature type="compositionally biased region" description="Basic and acidic residues" evidence="1">
    <location>
        <begin position="175"/>
        <end position="190"/>
    </location>
</feature>
<reference evidence="2 3" key="1">
    <citation type="submission" date="2019-01" db="EMBL/GenBank/DDBJ databases">
        <title>Sequencing of cultivated peanut Arachis hypogaea provides insights into genome evolution and oil improvement.</title>
        <authorList>
            <person name="Chen X."/>
        </authorList>
    </citation>
    <scope>NUCLEOTIDE SEQUENCE [LARGE SCALE GENOMIC DNA]</scope>
    <source>
        <strain evidence="3">cv. Fuhuasheng</strain>
        <tissue evidence="2">Leaves</tissue>
    </source>
</reference>
<feature type="compositionally biased region" description="Basic and acidic residues" evidence="1">
    <location>
        <begin position="199"/>
        <end position="208"/>
    </location>
</feature>
<dbReference type="EMBL" id="SDMP01000019">
    <property type="protein sequence ID" value="RYQ92232.1"/>
    <property type="molecule type" value="Genomic_DNA"/>
</dbReference>
<evidence type="ECO:0000313" key="3">
    <source>
        <dbReference type="Proteomes" id="UP000289738"/>
    </source>
</evidence>
<accession>A0A444XRA0</accession>